<proteinExistence type="predicted"/>
<accession>A0A1B0CZG8</accession>
<dbReference type="SUPFAM" id="SSF56672">
    <property type="entry name" value="DNA/RNA polymerases"/>
    <property type="match status" value="1"/>
</dbReference>
<dbReference type="InterPro" id="IPR043128">
    <property type="entry name" value="Rev_trsase/Diguanyl_cyclase"/>
</dbReference>
<sequence>SGEAESIIEILKERFGHPRQQLQRLIQRAKQAEAPNDNKPISVVKFAAEVRNVAIILQTLNEGRHVQDSTILNEFERKLTPIMKNMWAEVICTNPDYTVLDLMMFLNTRAKLALAITPLDGEGPSTSRHKLEEEKRPKFRGKGVFTVTLDNIGIKHPVKPLISREDEEALEIQRRTTKRVGKRFEAGLLWKTPREPMPDSRLQVIRRDQQICLKMARDIRFEQAYIERMKYQIEEKRVLPLNEEDRQLPMTETWYLPHFDVVNPNKPKMRIVLDAAAEVEGVSLNSRLLSGPNLIKLLQNVLMHFRTGEHRFTGDIKDMFPQIFIRKEDQNFQRVMYHGMEYKMTTMTFGATCSPATALYVKDLNALEWSKEYPEARLEITDHHYVDDYLGSHDNEEKAVQLILDVIEVHRRGEFEIRNFLSQLNEVEVPRCLASALMRRGRLELHIFTDASEDAIAAVAYLSCITDHAIHVSFVMAKTNVAPLKAVSIARLELQGALIGSRLATYITTEYKVDICERMFWTDSTIVLQWIKSDSRTYKPFVGNRVGLVKKVIKQTTELSKHLPSEEVLTTLLAEAENIVNSRPLLILSDSGESLTPNHFLKHQKSTLTAGGKFEDTYLILSKEWRKAQPLLIISGRFG</sequence>
<dbReference type="VEuPathDB" id="VectorBase:PPAI000490"/>
<evidence type="ECO:0000313" key="1">
    <source>
        <dbReference type="EnsemblMetazoa" id="PPAI000490-PA"/>
    </source>
</evidence>
<protein>
    <recommendedName>
        <fullName evidence="3">Reverse transcriptase domain-containing protein</fullName>
    </recommendedName>
</protein>
<evidence type="ECO:0000313" key="2">
    <source>
        <dbReference type="Proteomes" id="UP000092462"/>
    </source>
</evidence>
<name>A0A1B0CZG8_PHLPP</name>
<dbReference type="InterPro" id="IPR043502">
    <property type="entry name" value="DNA/RNA_pol_sf"/>
</dbReference>
<dbReference type="InterPro" id="IPR008042">
    <property type="entry name" value="Retrotrans_Pao"/>
</dbReference>
<dbReference type="Proteomes" id="UP000092462">
    <property type="component" value="Unassembled WGS sequence"/>
</dbReference>
<dbReference type="PANTHER" id="PTHR47331:SF1">
    <property type="entry name" value="GAG-LIKE PROTEIN"/>
    <property type="match status" value="1"/>
</dbReference>
<organism evidence="1 2">
    <name type="scientific">Phlebotomus papatasi</name>
    <name type="common">Sandfly</name>
    <dbReference type="NCBI Taxonomy" id="29031"/>
    <lineage>
        <taxon>Eukaryota</taxon>
        <taxon>Metazoa</taxon>
        <taxon>Ecdysozoa</taxon>
        <taxon>Arthropoda</taxon>
        <taxon>Hexapoda</taxon>
        <taxon>Insecta</taxon>
        <taxon>Pterygota</taxon>
        <taxon>Neoptera</taxon>
        <taxon>Endopterygota</taxon>
        <taxon>Diptera</taxon>
        <taxon>Nematocera</taxon>
        <taxon>Psychodoidea</taxon>
        <taxon>Psychodidae</taxon>
        <taxon>Phlebotomus</taxon>
        <taxon>Phlebotomus</taxon>
    </lineage>
</organism>
<keyword evidence="2" id="KW-1185">Reference proteome</keyword>
<dbReference type="Pfam" id="PF05380">
    <property type="entry name" value="Peptidase_A17"/>
    <property type="match status" value="1"/>
</dbReference>
<reference evidence="1" key="1">
    <citation type="submission" date="2022-08" db="UniProtKB">
        <authorList>
            <consortium name="EnsemblMetazoa"/>
        </authorList>
    </citation>
    <scope>IDENTIFICATION</scope>
    <source>
        <strain evidence="1">Israel</strain>
    </source>
</reference>
<dbReference type="AlphaFoldDB" id="A0A1B0CZG8"/>
<dbReference type="VEuPathDB" id="VectorBase:PPAPM1_000154"/>
<dbReference type="EMBL" id="AJVK01009565">
    <property type="status" value="NOT_ANNOTATED_CDS"/>
    <property type="molecule type" value="Genomic_DNA"/>
</dbReference>
<evidence type="ECO:0008006" key="3">
    <source>
        <dbReference type="Google" id="ProtNLM"/>
    </source>
</evidence>
<dbReference type="PANTHER" id="PTHR47331">
    <property type="entry name" value="PHD-TYPE DOMAIN-CONTAINING PROTEIN"/>
    <property type="match status" value="1"/>
</dbReference>
<dbReference type="Gene3D" id="3.30.70.270">
    <property type="match status" value="1"/>
</dbReference>
<dbReference type="GO" id="GO:0071897">
    <property type="term" value="P:DNA biosynthetic process"/>
    <property type="evidence" value="ECO:0007669"/>
    <property type="project" value="UniProtKB-ARBA"/>
</dbReference>
<dbReference type="EnsemblMetazoa" id="PPAI000490-RA">
    <property type="protein sequence ID" value="PPAI000490-PA"/>
    <property type="gene ID" value="PPAI000490"/>
</dbReference>
<dbReference type="Gene3D" id="3.10.10.10">
    <property type="entry name" value="HIV Type 1 Reverse Transcriptase, subunit A, domain 1"/>
    <property type="match status" value="1"/>
</dbReference>